<evidence type="ECO:0000259" key="2">
    <source>
        <dbReference type="Pfam" id="PF14418"/>
    </source>
</evidence>
<gene>
    <name evidence="4" type="ORF">AMON00008_LOCUS41529</name>
</gene>
<proteinExistence type="predicted"/>
<feature type="compositionally biased region" description="Gly residues" evidence="1">
    <location>
        <begin position="233"/>
        <end position="243"/>
    </location>
</feature>
<feature type="region of interest" description="Disordered" evidence="1">
    <location>
        <begin position="233"/>
        <end position="282"/>
    </location>
</feature>
<evidence type="ECO:0000256" key="1">
    <source>
        <dbReference type="SAM" id="MobiDB-lite"/>
    </source>
</evidence>
<dbReference type="Pfam" id="PF14418">
    <property type="entry name" value="OHA"/>
    <property type="match status" value="1"/>
</dbReference>
<dbReference type="EMBL" id="HBNR01059021">
    <property type="protein sequence ID" value="CAE4627200.1"/>
    <property type="molecule type" value="Transcribed_RNA"/>
</dbReference>
<feature type="domain" description="DUF7602" evidence="3">
    <location>
        <begin position="307"/>
        <end position="382"/>
    </location>
</feature>
<dbReference type="AlphaFoldDB" id="A0A7S4RX58"/>
<organism evidence="4">
    <name type="scientific">Alexandrium monilatum</name>
    <dbReference type="NCBI Taxonomy" id="311494"/>
    <lineage>
        <taxon>Eukaryota</taxon>
        <taxon>Sar</taxon>
        <taxon>Alveolata</taxon>
        <taxon>Dinophyceae</taxon>
        <taxon>Gonyaulacales</taxon>
        <taxon>Pyrocystaceae</taxon>
        <taxon>Alexandrium</taxon>
    </lineage>
</organism>
<feature type="region of interest" description="Disordered" evidence="1">
    <location>
        <begin position="1"/>
        <end position="39"/>
    </location>
</feature>
<reference evidence="4" key="1">
    <citation type="submission" date="2021-01" db="EMBL/GenBank/DDBJ databases">
        <authorList>
            <person name="Corre E."/>
            <person name="Pelletier E."/>
            <person name="Niang G."/>
            <person name="Scheremetjew M."/>
            <person name="Finn R."/>
            <person name="Kale V."/>
            <person name="Holt S."/>
            <person name="Cochrane G."/>
            <person name="Meng A."/>
            <person name="Brown T."/>
            <person name="Cohen L."/>
        </authorList>
    </citation>
    <scope>NUCLEOTIDE SEQUENCE</scope>
    <source>
        <strain evidence="4">CCMP3105</strain>
    </source>
</reference>
<name>A0A7S4RX58_9DINO</name>
<evidence type="ECO:0000259" key="3">
    <source>
        <dbReference type="Pfam" id="PF24549"/>
    </source>
</evidence>
<feature type="domain" description="OST-HTH associated" evidence="2">
    <location>
        <begin position="420"/>
        <end position="471"/>
    </location>
</feature>
<dbReference type="InterPro" id="IPR056022">
    <property type="entry name" value="DUF7602"/>
</dbReference>
<evidence type="ECO:0008006" key="5">
    <source>
        <dbReference type="Google" id="ProtNLM"/>
    </source>
</evidence>
<dbReference type="InterPro" id="IPR025677">
    <property type="entry name" value="OST-HTH-assoc_dom"/>
</dbReference>
<feature type="compositionally biased region" description="Low complexity" evidence="1">
    <location>
        <begin position="17"/>
        <end position="26"/>
    </location>
</feature>
<accession>A0A7S4RX58</accession>
<sequence>MVSGGCAAAPRPPAPPRLGAAPGSGVAPPPGLASPADTAGLTPEAFAESLRGRPLPPSLAEDAGRLERFESALLSCVEGLYRDRLASTLGEVLDRLRGCGWMAPTELAAVLPFCARKPESFKLVPPACGEPPRVILSSVPSWFTGFHNLESADDPYTADVWEALQKLLAEPGCLPLRGGVARGALGLQRRAGLPASLRLLPLAELRHVLELALGPRRLLRFLPRDGRLLSSAAGGGAWEGAGGQPKEVAPRTSAGTPAGSVGAPADVEAPAPPAPSPDAAAALASALASQPLPPLWAAKGEAKQRQLLQQLRMCIEGLYRERLEPTLREVQQQLLGYGWSYADTQLAPMLCAREPETYVIVPPVNGTLARIELRSTPPWFRGFVPAPGDEAVGGGRAMQTLPAESWQAFAAFLRGTVPVLKGGIDGAARALRQSPLPQLKHLSLGELRSLVRCAVAEQGLLVYAGNNLQPPRIGMGSPASDGRIYSQI</sequence>
<dbReference type="Pfam" id="PF24549">
    <property type="entry name" value="DUF7602"/>
    <property type="match status" value="1"/>
</dbReference>
<evidence type="ECO:0000313" key="4">
    <source>
        <dbReference type="EMBL" id="CAE4627200.1"/>
    </source>
</evidence>
<protein>
    <recommendedName>
        <fullName evidence="5">OST-HTH associated domain-containing protein</fullName>
    </recommendedName>
</protein>